<reference evidence="4" key="1">
    <citation type="journal article" date="2019" name="Int. J. Syst. Evol. Microbiol.">
        <title>The Global Catalogue of Microorganisms (GCM) 10K type strain sequencing project: providing services to taxonomists for standard genome sequencing and annotation.</title>
        <authorList>
            <consortium name="The Broad Institute Genomics Platform"/>
            <consortium name="The Broad Institute Genome Sequencing Center for Infectious Disease"/>
            <person name="Wu L."/>
            <person name="Ma J."/>
        </authorList>
    </citation>
    <scope>NUCLEOTIDE SEQUENCE [LARGE SCALE GENOMIC DNA]</scope>
    <source>
        <strain evidence="4">IBRC-M 10906</strain>
    </source>
</reference>
<proteinExistence type="inferred from homology"/>
<dbReference type="PANTHER" id="PTHR42928">
    <property type="entry name" value="TRICARBOXYLATE-BINDING PROTEIN"/>
    <property type="match status" value="1"/>
</dbReference>
<name>A0ABW5W4Z7_9PSEU</name>
<keyword evidence="2" id="KW-0812">Transmembrane</keyword>
<keyword evidence="2" id="KW-0472">Membrane</keyword>
<feature type="transmembrane region" description="Helical" evidence="2">
    <location>
        <begin position="23"/>
        <end position="43"/>
    </location>
</feature>
<dbReference type="Proteomes" id="UP001597478">
    <property type="component" value="Unassembled WGS sequence"/>
</dbReference>
<dbReference type="InterPro" id="IPR042100">
    <property type="entry name" value="Bug_dom1"/>
</dbReference>
<evidence type="ECO:0000256" key="2">
    <source>
        <dbReference type="SAM" id="Phobius"/>
    </source>
</evidence>
<evidence type="ECO:0000313" key="3">
    <source>
        <dbReference type="EMBL" id="MFD2798631.1"/>
    </source>
</evidence>
<protein>
    <submittedName>
        <fullName evidence="3">Bug family tripartite tricarboxylate transporter substrate binding protein</fullName>
    </submittedName>
</protein>
<accession>A0ABW5W4Z7</accession>
<dbReference type="Pfam" id="PF03401">
    <property type="entry name" value="TctC"/>
    <property type="match status" value="1"/>
</dbReference>
<dbReference type="Gene3D" id="3.40.190.10">
    <property type="entry name" value="Periplasmic binding protein-like II"/>
    <property type="match status" value="1"/>
</dbReference>
<evidence type="ECO:0000256" key="1">
    <source>
        <dbReference type="ARBA" id="ARBA00006987"/>
    </source>
</evidence>
<dbReference type="CDD" id="cd07012">
    <property type="entry name" value="PBP2_Bug_TTT"/>
    <property type="match status" value="1"/>
</dbReference>
<organism evidence="3 4">
    <name type="scientific">Prauserella oleivorans</name>
    <dbReference type="NCBI Taxonomy" id="1478153"/>
    <lineage>
        <taxon>Bacteria</taxon>
        <taxon>Bacillati</taxon>
        <taxon>Actinomycetota</taxon>
        <taxon>Actinomycetes</taxon>
        <taxon>Pseudonocardiales</taxon>
        <taxon>Pseudonocardiaceae</taxon>
        <taxon>Prauserella</taxon>
    </lineage>
</organism>
<dbReference type="RefSeq" id="WP_377389649.1">
    <property type="nucleotide sequence ID" value="NZ_JBHSAN010000017.1"/>
</dbReference>
<comment type="similarity">
    <text evidence="1">Belongs to the UPF0065 (bug) family.</text>
</comment>
<sequence>MEQRGSPPGPEGRQPRTRRMTRWIPWAVAMLVTGAVVATAPAGESHAGATVQDVLGGQQLRIMAPAAPGGGWDQTSREMQGALRELVGRTEVYNVAGAGGTIGLSQFVRFEGDPTQLLTTGLIMVGAVKANGAEYSLADTTPLVRLTTDYQAIVVPTSSPLRDTGDLAAAMREDLPSVSIAGGSAGGVEQILAGLLAKAVGANPADVSYVAHSGGGEALTTLLSGRATIGISGVSEIQPQIEAGTVRALAVSSPERLPALPGVPTLREGGLDVELQNWRGVVAPHGISDEHERALERLLLDMTRTQAWRDALARRGWGDATLAGPEFERFVRSEQQRVSQVLDEIGLG</sequence>
<dbReference type="PANTHER" id="PTHR42928:SF3">
    <property type="entry name" value="UPF0065 PROTEIN YFLP"/>
    <property type="match status" value="1"/>
</dbReference>
<dbReference type="EMBL" id="JBHUOF010000004">
    <property type="protein sequence ID" value="MFD2798631.1"/>
    <property type="molecule type" value="Genomic_DNA"/>
</dbReference>
<keyword evidence="2" id="KW-1133">Transmembrane helix</keyword>
<evidence type="ECO:0000313" key="4">
    <source>
        <dbReference type="Proteomes" id="UP001597478"/>
    </source>
</evidence>
<keyword evidence="4" id="KW-1185">Reference proteome</keyword>
<dbReference type="SUPFAM" id="SSF53850">
    <property type="entry name" value="Periplasmic binding protein-like II"/>
    <property type="match status" value="1"/>
</dbReference>
<dbReference type="PIRSF" id="PIRSF017082">
    <property type="entry name" value="YflP"/>
    <property type="match status" value="1"/>
</dbReference>
<comment type="caution">
    <text evidence="3">The sequence shown here is derived from an EMBL/GenBank/DDBJ whole genome shotgun (WGS) entry which is preliminary data.</text>
</comment>
<dbReference type="Gene3D" id="3.40.190.150">
    <property type="entry name" value="Bordetella uptake gene, domain 1"/>
    <property type="match status" value="1"/>
</dbReference>
<gene>
    <name evidence="3" type="ORF">ACFS2C_04410</name>
</gene>
<dbReference type="InterPro" id="IPR005064">
    <property type="entry name" value="BUG"/>
</dbReference>